<sequence length="465" mass="53645">MAEYDLTQTLVAHLDPHLVLPLLSHLRTLDLFDAKDVVKAQYEVSKKTNMTDYALQLYKEAYPGEAEPKEITERAREMEAKNEKLSKEAEHVLKVIEDPVVAGSLKQDKAQNFEWLKQQYQLTEEQIHVLYEYGRFRFACGKYSEASSYLYHYSVLSPDTGKVYESVLWGKLASNTLTGEWERALDDLRVLRDHIDGQRASTSSSSACDEQQLSHEHILQKRVWLLHWSLFVFFNHPSGRVKLVEMFLSQSYLNAIQMSCWWLLRYLVVALIVTRRQCTRGYVVEGGSYSHTSKLQTHAALQELSKVIQMEAYRLRPDPFVDFFRQLYVELDFDRAQEELAKAQRVAHGDFFLHDTADTFMEQARLLVSEVYCRIHQKVDIGDLSKRLVLSKEEGEQWVAKLLNETKMNATIEDGVLNINQPRPVVYQSVIDKASSLTGHTTSLMQAIERLTQQPVETEEAAEAK</sequence>
<dbReference type="GO" id="GO:0003743">
    <property type="term" value="F:translation initiation factor activity"/>
    <property type="evidence" value="ECO:0007669"/>
    <property type="project" value="UniProtKB-UniRule"/>
</dbReference>
<comment type="subcellular location">
    <subcellularLocation>
        <location evidence="4 5">Cytoplasm</location>
    </subcellularLocation>
</comment>
<dbReference type="PANTHER" id="PTHR10317">
    <property type="entry name" value="EUKARYOTIC TRANSLATION INITIATION FACTOR 3 SUBUNIT E"/>
    <property type="match status" value="1"/>
</dbReference>
<evidence type="ECO:0000256" key="2">
    <source>
        <dbReference type="ARBA" id="ARBA00022540"/>
    </source>
</evidence>
<keyword evidence="1 4" id="KW-0963">Cytoplasm</keyword>
<dbReference type="GO" id="GO:0033290">
    <property type="term" value="C:eukaryotic 48S preinitiation complex"/>
    <property type="evidence" value="ECO:0007669"/>
    <property type="project" value="UniProtKB-UniRule"/>
</dbReference>
<protein>
    <recommendedName>
        <fullName evidence="4 5">Eukaryotic translation initiation factor 3 subunit E</fullName>
        <shortName evidence="4">eIF3e</shortName>
    </recommendedName>
</protein>
<comment type="similarity">
    <text evidence="4 5">Belongs to the eIF-3 subunit E family.</text>
</comment>
<comment type="function">
    <text evidence="4">Component of the eukaryotic translation initiation factor 3 (eIF-3) complex, which is involved in protein synthesis of a specialized repertoire of mRNAs and, together with other initiation factors, stimulates binding of mRNA and methionyl-tRNAi to the 40S ribosome. The eIF-3 complex specifically targets and initiates translation of a subset of mRNAs involved in cell proliferation.</text>
</comment>
<dbReference type="Proteomes" id="UP000269793">
    <property type="component" value="Chromosome III"/>
</dbReference>
<dbReference type="Pfam" id="PF01399">
    <property type="entry name" value="PCI"/>
    <property type="match status" value="1"/>
</dbReference>
<dbReference type="EMBL" id="CP033150">
    <property type="protein sequence ID" value="AYO42947.1"/>
    <property type="molecule type" value="Genomic_DNA"/>
</dbReference>
<evidence type="ECO:0000256" key="4">
    <source>
        <dbReference type="HAMAP-Rule" id="MF_03004"/>
    </source>
</evidence>
<dbReference type="VEuPathDB" id="FungiDB:DNF11_1997"/>
<accession>A0A3G2SA53</accession>
<evidence type="ECO:0000256" key="3">
    <source>
        <dbReference type="ARBA" id="ARBA00022917"/>
    </source>
</evidence>
<evidence type="ECO:0000313" key="7">
    <source>
        <dbReference type="EMBL" id="AYO42947.1"/>
    </source>
</evidence>
<gene>
    <name evidence="4 7" type="primary">INT6</name>
    <name evidence="7" type="ORF">DNF11_1997</name>
</gene>
<dbReference type="PIRSF" id="PIRSF016255">
    <property type="entry name" value="eIF3e_su6"/>
    <property type="match status" value="1"/>
</dbReference>
<dbReference type="CDD" id="cd21378">
    <property type="entry name" value="eIF3E"/>
    <property type="match status" value="1"/>
</dbReference>
<keyword evidence="3 4" id="KW-0648">Protein biosynthesis</keyword>
<dbReference type="GO" id="GO:0016282">
    <property type="term" value="C:eukaryotic 43S preinitiation complex"/>
    <property type="evidence" value="ECO:0007669"/>
    <property type="project" value="UniProtKB-UniRule"/>
</dbReference>
<dbReference type="PROSITE" id="PS50250">
    <property type="entry name" value="PCI"/>
    <property type="match status" value="1"/>
</dbReference>
<dbReference type="InterPro" id="IPR036390">
    <property type="entry name" value="WH_DNA-bd_sf"/>
</dbReference>
<dbReference type="InterPro" id="IPR019010">
    <property type="entry name" value="eIF3e_N"/>
</dbReference>
<dbReference type="SUPFAM" id="SSF46785">
    <property type="entry name" value="Winged helix' DNA-binding domain"/>
    <property type="match status" value="1"/>
</dbReference>
<dbReference type="InterPro" id="IPR000717">
    <property type="entry name" value="PCI_dom"/>
</dbReference>
<reference evidence="7 8" key="1">
    <citation type="submission" date="2018-10" db="EMBL/GenBank/DDBJ databases">
        <title>Complete genome sequence of Malassezia restricta CBS 7877.</title>
        <authorList>
            <person name="Morand S.C."/>
            <person name="Bertignac M."/>
            <person name="Iltis A."/>
            <person name="Kolder I."/>
            <person name="Pirovano W."/>
            <person name="Jourdain R."/>
            <person name="Clavaud C."/>
        </authorList>
    </citation>
    <scope>NUCLEOTIDE SEQUENCE [LARGE SCALE GENOMIC DNA]</scope>
    <source>
        <strain evidence="7 8">CBS 7877</strain>
    </source>
</reference>
<comment type="subunit">
    <text evidence="4 5">Component of the eukaryotic translation initiation factor 3 (eIF-3) complex.</text>
</comment>
<dbReference type="OrthoDB" id="417252at2759"/>
<organism evidence="7 8">
    <name type="scientific">Malassezia restricta (strain ATCC 96810 / NBRC 103918 / CBS 7877)</name>
    <name type="common">Seborrheic dermatitis infection agent</name>
    <dbReference type="NCBI Taxonomy" id="425264"/>
    <lineage>
        <taxon>Eukaryota</taxon>
        <taxon>Fungi</taxon>
        <taxon>Dikarya</taxon>
        <taxon>Basidiomycota</taxon>
        <taxon>Ustilaginomycotina</taxon>
        <taxon>Malasseziomycetes</taxon>
        <taxon>Malasseziales</taxon>
        <taxon>Malasseziaceae</taxon>
        <taxon>Malassezia</taxon>
    </lineage>
</organism>
<dbReference type="SMART" id="SM01186">
    <property type="entry name" value="eIF3_N"/>
    <property type="match status" value="1"/>
</dbReference>
<dbReference type="HAMAP" id="MF_03004">
    <property type="entry name" value="eIF3e"/>
    <property type="match status" value="1"/>
</dbReference>
<name>A0A3G2SA53_MALR7</name>
<dbReference type="GO" id="GO:0071540">
    <property type="term" value="C:eukaryotic translation initiation factor 3 complex, eIF3e"/>
    <property type="evidence" value="ECO:0007669"/>
    <property type="project" value="UniProtKB-UniRule"/>
</dbReference>
<feature type="domain" description="PCI" evidence="6">
    <location>
        <begin position="244"/>
        <end position="426"/>
    </location>
</feature>
<dbReference type="AlphaFoldDB" id="A0A3G2SA53"/>
<dbReference type="InterPro" id="IPR016650">
    <property type="entry name" value="eIF3e"/>
</dbReference>
<dbReference type="Pfam" id="PF09440">
    <property type="entry name" value="eIF3_N"/>
    <property type="match status" value="1"/>
</dbReference>
<evidence type="ECO:0000256" key="5">
    <source>
        <dbReference type="PIRNR" id="PIRNR016255"/>
    </source>
</evidence>
<evidence type="ECO:0000313" key="8">
    <source>
        <dbReference type="Proteomes" id="UP000269793"/>
    </source>
</evidence>
<keyword evidence="2 4" id="KW-0396">Initiation factor</keyword>
<dbReference type="GO" id="GO:0001732">
    <property type="term" value="P:formation of cytoplasmic translation initiation complex"/>
    <property type="evidence" value="ECO:0007669"/>
    <property type="project" value="UniProtKB-UniRule"/>
</dbReference>
<evidence type="ECO:0000256" key="1">
    <source>
        <dbReference type="ARBA" id="ARBA00022490"/>
    </source>
</evidence>
<dbReference type="STRING" id="425264.A0A3G2SA53"/>
<proteinExistence type="inferred from homology"/>
<keyword evidence="8" id="KW-1185">Reference proteome</keyword>
<evidence type="ECO:0000259" key="6">
    <source>
        <dbReference type="PROSITE" id="PS50250"/>
    </source>
</evidence>